<dbReference type="InterPro" id="IPR011010">
    <property type="entry name" value="DNA_brk_join_enz"/>
</dbReference>
<accession>A0A1Q9C3M1</accession>
<dbReference type="Proteomes" id="UP000186817">
    <property type="component" value="Unassembled WGS sequence"/>
</dbReference>
<sequence length="1316" mass="143394">MDGGRMEVASQLTFLEDSPSSMFMARAGPSTRGRAFAPLASQKWVLRGPTTTVVHEVEGGHNDMNDAVQIQTLLLGTGQAGGTPVEDAQTGARQRKGRGGWGIAAAAGRLSKSHGQVGQKACFQRIRSFVVACFSRKEEFPLPPGRFGPDLVARLLELEAFAGAFENLGSSTASDLLANLGLSLACRPVPSQLQPYRSLDVSRLRLHGTGAWQIAPFLEGSLWLPFLEPGILRHGLPLGSKDLPDFEKEDAEEHLKLALLWDARTLLHLVPPLPIGERSCRIFNSYKSAEADRQIGDRRPANRAELHLTGPSQWLPQGSLFAAYRLPRRKAQITAFVSDRCDFYHQIAVTEARAGCNRLPFAYPREAFQGTAALAAVEARLGPHDAGQGDHLGVEFALEGHAQLLLSHGALRPAHRVMGSSMLPLGLTWQALVIDDLVNVTALPAGADPSGPSEARDLHEAAAQVYEAHRVMGSPDKDVLGSPLFQAVGAEVDSRKAQVSRACVPVAAPLARRVALSVLSLRAARLPITSAKLLTRLSGAWVDDSLAHSLWLNGDRRGGYSRLSVGATAVLRALGEECSEEVLGPPPGLESVPPSLPFVLDLIEIGHPLGPISAEAARIGLRVGPPIHREGSPHYDLLDPDFFVWFYAVLKEGRVLSVAIHPPSSPLSQLSRPTKGHSRTLRESRAVALAARCLLFFRCAVRLACPALVLTPALSSLCQWQSWKRTATTPQVLRLQLCLCAYGGRPGKVVSILAFGVHFGALARSCCCLATEHRVAVPCQGHLPTGLSAAIAEVFFTARRADLEKKSPRPALESVVVNDLLLTRPWRVRKVLKWKGSHHINVLELASLGALLRELASTSRDSRFSVFLDSAVAKAAAAKGRSTSYALAPGLARACSLQLAFGLYMSLGFAPTRLNIADDPTRHFAMCCDLVKLLAGAFVTSTPPLATRARDLDFLLSLLALLWARAPLQAPPFCTDLWTTVAWALPIVSSVAWISWPFDSSLGFPGEGWDFELWLREQGRASVKSMLQWPLDRTEEISYTLVDYGRSLFRTGAAYYRYSETINAIASARPGIRRHLGAAWDLAFAWLSEEPHAHHRALPKGALLAILAASLAWGWLREAAIFGLAWAGLLRIGEALGARRRDLILPRDASPGTEYALLQIATPKTRGRAAKHQAAHIDPPDIIRLLDIAFGELPRGAKLWPFSAGTLRRRFKTLQERFGLCSARCGAHFDLASFRPGGRWLSTRVMEIYLQEVQACDAFPYILAKAAFFVESHIPPQAWWPRDQKLAESWQQKRLPPSHLAFWSGEAQIVEPQLAP</sequence>
<comment type="caution">
    <text evidence="1">The sequence shown here is derived from an EMBL/GenBank/DDBJ whole genome shotgun (WGS) entry which is preliminary data.</text>
</comment>
<dbReference type="EMBL" id="LSRX01001751">
    <property type="protein sequence ID" value="OLP77518.1"/>
    <property type="molecule type" value="Genomic_DNA"/>
</dbReference>
<evidence type="ECO:0000313" key="2">
    <source>
        <dbReference type="Proteomes" id="UP000186817"/>
    </source>
</evidence>
<protein>
    <recommendedName>
        <fullName evidence="3">Tyr recombinase domain-containing protein</fullName>
    </recommendedName>
</protein>
<organism evidence="1 2">
    <name type="scientific">Symbiodinium microadriaticum</name>
    <name type="common">Dinoflagellate</name>
    <name type="synonym">Zooxanthella microadriatica</name>
    <dbReference type="NCBI Taxonomy" id="2951"/>
    <lineage>
        <taxon>Eukaryota</taxon>
        <taxon>Sar</taxon>
        <taxon>Alveolata</taxon>
        <taxon>Dinophyceae</taxon>
        <taxon>Suessiales</taxon>
        <taxon>Symbiodiniaceae</taxon>
        <taxon>Symbiodinium</taxon>
    </lineage>
</organism>
<keyword evidence="2" id="KW-1185">Reference proteome</keyword>
<dbReference type="OrthoDB" id="416001at2759"/>
<gene>
    <name evidence="1" type="ORF">AK812_SmicGene42412</name>
</gene>
<reference evidence="1 2" key="1">
    <citation type="submission" date="2016-02" db="EMBL/GenBank/DDBJ databases">
        <title>Genome analysis of coral dinoflagellate symbionts highlights evolutionary adaptations to a symbiotic lifestyle.</title>
        <authorList>
            <person name="Aranda M."/>
            <person name="Li Y."/>
            <person name="Liew Y.J."/>
            <person name="Baumgarten S."/>
            <person name="Simakov O."/>
            <person name="Wilson M."/>
            <person name="Piel J."/>
            <person name="Ashoor H."/>
            <person name="Bougouffa S."/>
            <person name="Bajic V.B."/>
            <person name="Ryu T."/>
            <person name="Ravasi T."/>
            <person name="Bayer T."/>
            <person name="Micklem G."/>
            <person name="Kim H."/>
            <person name="Bhak J."/>
            <person name="Lajeunesse T.C."/>
            <person name="Voolstra C.R."/>
        </authorList>
    </citation>
    <scope>NUCLEOTIDE SEQUENCE [LARGE SCALE GENOMIC DNA]</scope>
    <source>
        <strain evidence="1 2">CCMP2467</strain>
    </source>
</reference>
<dbReference type="SUPFAM" id="SSF56349">
    <property type="entry name" value="DNA breaking-rejoining enzymes"/>
    <property type="match status" value="1"/>
</dbReference>
<proteinExistence type="predicted"/>
<evidence type="ECO:0000313" key="1">
    <source>
        <dbReference type="EMBL" id="OLP77518.1"/>
    </source>
</evidence>
<evidence type="ECO:0008006" key="3">
    <source>
        <dbReference type="Google" id="ProtNLM"/>
    </source>
</evidence>
<name>A0A1Q9C3M1_SYMMI</name>
<dbReference type="GO" id="GO:0003677">
    <property type="term" value="F:DNA binding"/>
    <property type="evidence" value="ECO:0007669"/>
    <property type="project" value="InterPro"/>
</dbReference>